<keyword evidence="7" id="KW-0243">Dynein</keyword>
<evidence type="ECO:0000256" key="11">
    <source>
        <dbReference type="SAM" id="Coils"/>
    </source>
</evidence>
<sequence>ALKSLCGCLVQGPSGCGKTETVKGLAQLLGRHICVTHARSSFDSQALSKLVQGVVADGCWSLIDEVQKLPAEAMGVLVDHVRSVFHSLASGMKTCFLGDSHEVPVVPSVGFLITYNPFSHAGQLPCEIRAYYRPVSISRPDLLQVLKMKCLAMGFRAPTLLATRLKLMSEYAADQLPNEPQNTFGLNSLCAVLARADQLRQLANEEAAKRQDSTLTNHGAAASQQQQQAQQQQQQQLTTSEFWPPFKERMEIITNRATGQKLPTFVNKKAAANLPLSATAKQEHSMTRQAALELLEPRVRPQSAAILRQAVADVFGGLPPAPSSAVARKTTDILERIGRVCQARRLSPAKSWLEKCIQIFNVSGAHTGVVLAGPPGCGKSTALEVLVDALAGLGGGAPEEQHRLQRIYPLAVDNLSAVFGELRPNGEWSDGIFTSAFRKANRNLSTTWLQLDGPLNTSWSDNFNSVLDAEATLHLRNGDQLRISNRVRVVFETDSLADASPATIGRSGIVHFDVESLGWRPVANAWLRARPPQVAHTLNSAFEKTLDALIPWVQTEVKPIIPGCSVVGVFQTCLSLLEAMLDESAGHLSGTVHIERLYLFALVWSFGALLVDNDRVLFSKKLKDLSTALPDDDREICIYDYYVDESGEWDPWTSRVPEQVNTDELALIGQAVVETVDTVRVQQLLELSYRAQRSVLLVGPRGGGKTLLGRQFAERQDAQTRVLRQLVFSGDSGAGTLQRFVQANTVHRQGFVYGAKESKRLLLCIEDVAAPRLDDFNVQRPGELLRQLCDCRQLVTHERPHEWRQIEGLSVVASAATGGAPAVPTPSLSPRLLRHFNLVHVPAPAKEALRSVVRGVLEAQVNFDDRQPLDQDALAGLTEASCQLLESCQAALKLSPLPGRRHYLFNLKDLCDVFLCLRRLPDERRIEQADLVPFWLYQIRRGFADRLCRTADSLWLDETLQRLCAKHFPALSVDLLGQQFATFDKDVQSFNIRPTSSFNRASICVSSLMPKIESFGELRETLEVYKTRYNEEEKHEALDATLSDSVIAHIVRVHRALSIPFRGHALLVGSIGTKLSTLCRLAAFMLEMRVQEVDTRSRSAFFDSLRGALRLAGLDAVHVAVIVTARCMMDSSYWDAVNSVIACGEHPQLFTNEEMDTLMQSLVPTIKKENQALLNDPVKFYLSRVRQHLHFVICLPPGDPLLRCAISSYPCLLKHCQLDWVNDWSMPTLLQESQHFFSENAQLELSREDADALGRAFAQVHSLVLREFHQVPWAGDQELEVELTKYKEGRSHSKQETVRVPNWPYAQKVLLDHLRSRHVRSGEDDNSGGDSVPLGPTHFRRLLHAFRHLYASKTSERRNRLALLRRALATLAQCRHDKHTIRAARKAKLQNYQEVRAEADRVLAELTKKVTVLEKIRSRTDPNSSLSHFLKMNDLPPEEAEQDELLANEEFDEYDRQFEKIRQETMKNRKTQARDELAVAKETYKACRASLENARKEVASWSNKVDRNCIERIRAFQNPPALVGQVMEMVCVLIGKKPPSLTGGAGGEKRKDGDGLLGDRNSLGSAQAAKPAGRGQKEEKVDRAAWKQMQQSMNDSVKFVEMLQNVSWQDGLDKDVLRTVESYLAKSKDGQLGVTGEGSLLEGADNVERIRGRRDQSPGDGGPRGITISQAKYSSEDAATLVHYTIALVEYSRLCGPLKDAKDRIGSLEREIEESERSERDDQEKAKAAAADAASAADAEAAAADAAAATEDADKVRSELAELQEEYDRVILTKHRLQGEIDSMDERLQRAQAIVQQLQRMEAEWSDFVAEFSSDSVLQVDCAVAAAFLTYCGGLGVDARRRLAGKFRQLCEAAGVAEVPSVRRRALFDQRAGGPQAVELADFLFKSVDTDELDLLRLPTTRLQRENACFVMLERHCQAWPLICDPTRAAVTWLRKYQQSAVEVKYHSLRTQLEAALADGSVLVVTDCDLDQLAEDRRFRPVLMQQWKFFTETVPFKMLLLDHEVECSPSFRLYLHTSAPPSGVPHHLAAYTNLLSFHRSRQCTEELLLDRFLELEKPRVEREWRAVMAERLRNRKCLEAVKEAVAEHLATEGARLMNDLPLAGRLNDLAKQMEETEAALERLAESEALMRKSRESHRDIARRGAVCFEVTGLMRCLSPMYCFSFQELVKIFDLAIQHSDRCALEWALQQPGFLIVVQRIPACDQNILRFCFAALSLNS</sequence>
<dbReference type="Gene3D" id="1.10.8.710">
    <property type="match status" value="1"/>
</dbReference>
<dbReference type="InterPro" id="IPR035706">
    <property type="entry name" value="AAA_9"/>
</dbReference>
<protein>
    <submittedName>
        <fullName evidence="15">AAA_6 domain-containing protein</fullName>
    </submittedName>
</protein>
<dbReference type="Gene3D" id="1.20.920.20">
    <property type="match status" value="1"/>
</dbReference>
<evidence type="ECO:0000313" key="14">
    <source>
        <dbReference type="Proteomes" id="UP000095280"/>
    </source>
</evidence>
<dbReference type="GO" id="GO:0030286">
    <property type="term" value="C:dynein complex"/>
    <property type="evidence" value="ECO:0007669"/>
    <property type="project" value="UniProtKB-KW"/>
</dbReference>
<keyword evidence="5" id="KW-0547">Nucleotide-binding</keyword>
<dbReference type="InterPro" id="IPR003593">
    <property type="entry name" value="AAA+_ATPase"/>
</dbReference>
<dbReference type="PANTHER" id="PTHR45703:SF8">
    <property type="entry name" value="DYNEINS HEAVY CHAIN"/>
    <property type="match status" value="1"/>
</dbReference>
<dbReference type="InterPro" id="IPR026983">
    <property type="entry name" value="DHC"/>
</dbReference>
<evidence type="ECO:0000256" key="6">
    <source>
        <dbReference type="ARBA" id="ARBA00022840"/>
    </source>
</evidence>
<dbReference type="Pfam" id="PF17852">
    <property type="entry name" value="Dynein_AAA_lid"/>
    <property type="match status" value="1"/>
</dbReference>
<evidence type="ECO:0000256" key="7">
    <source>
        <dbReference type="ARBA" id="ARBA00023017"/>
    </source>
</evidence>
<feature type="compositionally biased region" description="Basic and acidic residues" evidence="12">
    <location>
        <begin position="1709"/>
        <end position="1727"/>
    </location>
</feature>
<evidence type="ECO:0000256" key="1">
    <source>
        <dbReference type="ARBA" id="ARBA00004245"/>
    </source>
</evidence>
<dbReference type="Pfam" id="PF12780">
    <property type="entry name" value="AAA_8"/>
    <property type="match status" value="1"/>
</dbReference>
<feature type="region of interest" description="Disordered" evidence="12">
    <location>
        <begin position="1541"/>
        <end position="1581"/>
    </location>
</feature>
<keyword evidence="3" id="KW-0963">Cytoplasm</keyword>
<dbReference type="GO" id="GO:0005524">
    <property type="term" value="F:ATP binding"/>
    <property type="evidence" value="ECO:0007669"/>
    <property type="project" value="UniProtKB-KW"/>
</dbReference>
<dbReference type="InterPro" id="IPR035699">
    <property type="entry name" value="AAA_6"/>
</dbReference>
<dbReference type="GO" id="GO:0005874">
    <property type="term" value="C:microtubule"/>
    <property type="evidence" value="ECO:0007669"/>
    <property type="project" value="UniProtKB-KW"/>
</dbReference>
<dbReference type="Pfam" id="PF12781">
    <property type="entry name" value="AAA_9"/>
    <property type="match status" value="1"/>
</dbReference>
<feature type="coiled-coil region" evidence="11">
    <location>
        <begin position="1463"/>
        <end position="1504"/>
    </location>
</feature>
<dbReference type="Gene3D" id="1.10.472.130">
    <property type="match status" value="1"/>
</dbReference>
<dbReference type="InterPro" id="IPR041466">
    <property type="entry name" value="Dynein_AAA5_ext"/>
</dbReference>
<dbReference type="Proteomes" id="UP000095280">
    <property type="component" value="Unplaced"/>
</dbReference>
<dbReference type="Pfam" id="PF12774">
    <property type="entry name" value="AAA_6"/>
    <property type="match status" value="2"/>
</dbReference>
<dbReference type="GO" id="GO:0045505">
    <property type="term" value="F:dynein intermediate chain binding"/>
    <property type="evidence" value="ECO:0007669"/>
    <property type="project" value="InterPro"/>
</dbReference>
<dbReference type="SUPFAM" id="SSF52540">
    <property type="entry name" value="P-loop containing nucleoside triphosphate hydrolases"/>
    <property type="match status" value="3"/>
</dbReference>
<accession>A0A1I8GXN4</accession>
<dbReference type="Gene3D" id="3.40.50.300">
    <property type="entry name" value="P-loop containing nucleotide triphosphate hydrolases"/>
    <property type="match status" value="4"/>
</dbReference>
<evidence type="ECO:0000256" key="2">
    <source>
        <dbReference type="ARBA" id="ARBA00008887"/>
    </source>
</evidence>
<proteinExistence type="inferred from homology"/>
<dbReference type="InterPro" id="IPR043157">
    <property type="entry name" value="Dynein_AAA1S"/>
</dbReference>
<dbReference type="PANTHER" id="PTHR45703">
    <property type="entry name" value="DYNEIN HEAVY CHAIN"/>
    <property type="match status" value="1"/>
</dbReference>
<dbReference type="GO" id="GO:0007018">
    <property type="term" value="P:microtubule-based movement"/>
    <property type="evidence" value="ECO:0007669"/>
    <property type="project" value="InterPro"/>
</dbReference>
<evidence type="ECO:0000256" key="10">
    <source>
        <dbReference type="ARBA" id="ARBA00023212"/>
    </source>
</evidence>
<evidence type="ECO:0000256" key="5">
    <source>
        <dbReference type="ARBA" id="ARBA00022741"/>
    </source>
</evidence>
<dbReference type="InterPro" id="IPR024317">
    <property type="entry name" value="Dynein_heavy_chain_D4_dom"/>
</dbReference>
<feature type="compositionally biased region" description="Basic and acidic residues" evidence="12">
    <location>
        <begin position="1646"/>
        <end position="1657"/>
    </location>
</feature>
<dbReference type="Pfam" id="PF12775">
    <property type="entry name" value="AAA_7"/>
    <property type="match status" value="1"/>
</dbReference>
<feature type="region of interest" description="Disordered" evidence="12">
    <location>
        <begin position="1645"/>
        <end position="1670"/>
    </location>
</feature>
<organism evidence="14 15">
    <name type="scientific">Macrostomum lignano</name>
    <dbReference type="NCBI Taxonomy" id="282301"/>
    <lineage>
        <taxon>Eukaryota</taxon>
        <taxon>Metazoa</taxon>
        <taxon>Spiralia</taxon>
        <taxon>Lophotrochozoa</taxon>
        <taxon>Platyhelminthes</taxon>
        <taxon>Rhabditophora</taxon>
        <taxon>Macrostomorpha</taxon>
        <taxon>Macrostomida</taxon>
        <taxon>Macrostomidae</taxon>
        <taxon>Macrostomum</taxon>
    </lineage>
</organism>
<reference evidence="15" key="1">
    <citation type="submission" date="2016-11" db="UniProtKB">
        <authorList>
            <consortium name="WormBaseParasite"/>
        </authorList>
    </citation>
    <scope>IDENTIFICATION</scope>
</reference>
<keyword evidence="4" id="KW-0493">Microtubule</keyword>
<comment type="subcellular location">
    <subcellularLocation>
        <location evidence="1">Cytoplasm</location>
        <location evidence="1">Cytoskeleton</location>
    </subcellularLocation>
</comment>
<name>A0A1I8GXN4_9PLAT</name>
<dbReference type="Gene3D" id="1.20.920.30">
    <property type="match status" value="1"/>
</dbReference>
<feature type="region of interest" description="Disordered" evidence="12">
    <location>
        <begin position="206"/>
        <end position="238"/>
    </location>
</feature>
<feature type="domain" description="AAA+ ATPase" evidence="13">
    <location>
        <begin position="691"/>
        <end position="842"/>
    </location>
</feature>
<evidence type="ECO:0000256" key="12">
    <source>
        <dbReference type="SAM" id="MobiDB-lite"/>
    </source>
</evidence>
<dbReference type="GO" id="GO:0051959">
    <property type="term" value="F:dynein light intermediate chain binding"/>
    <property type="evidence" value="ECO:0007669"/>
    <property type="project" value="InterPro"/>
</dbReference>
<keyword evidence="14" id="KW-1185">Reference proteome</keyword>
<evidence type="ECO:0000256" key="3">
    <source>
        <dbReference type="ARBA" id="ARBA00022490"/>
    </source>
</evidence>
<dbReference type="InterPro" id="IPR027417">
    <property type="entry name" value="P-loop_NTPase"/>
</dbReference>
<feature type="region of interest" description="Disordered" evidence="12">
    <location>
        <begin position="1709"/>
        <end position="1734"/>
    </location>
</feature>
<keyword evidence="10" id="KW-0206">Cytoskeleton</keyword>
<evidence type="ECO:0000313" key="15">
    <source>
        <dbReference type="WBParaSite" id="maker-uti_cns_0003568-snap-gene-0.5-mRNA-1"/>
    </source>
</evidence>
<dbReference type="SMART" id="SM00382">
    <property type="entry name" value="AAA"/>
    <property type="match status" value="3"/>
</dbReference>
<keyword evidence="6" id="KW-0067">ATP-binding</keyword>
<feature type="compositionally biased region" description="Low complexity" evidence="12">
    <location>
        <begin position="220"/>
        <end position="236"/>
    </location>
</feature>
<keyword evidence="8 11" id="KW-0175">Coiled coil</keyword>
<evidence type="ECO:0000259" key="13">
    <source>
        <dbReference type="SMART" id="SM00382"/>
    </source>
</evidence>
<comment type="similarity">
    <text evidence="2">Belongs to the dynein heavy chain family.</text>
</comment>
<keyword evidence="9" id="KW-0505">Motor protein</keyword>
<dbReference type="WBParaSite" id="maker-uti_cns_0003568-snap-gene-0.5-mRNA-1">
    <property type="protein sequence ID" value="maker-uti_cns_0003568-snap-gene-0.5-mRNA-1"/>
    <property type="gene ID" value="maker-uti_cns_0003568-snap-gene-0.5"/>
</dbReference>
<feature type="domain" description="AAA+ ATPase" evidence="13">
    <location>
        <begin position="4"/>
        <end position="141"/>
    </location>
</feature>
<evidence type="ECO:0000256" key="8">
    <source>
        <dbReference type="ARBA" id="ARBA00023054"/>
    </source>
</evidence>
<feature type="domain" description="AAA+ ATPase" evidence="13">
    <location>
        <begin position="365"/>
        <end position="516"/>
    </location>
</feature>
<evidence type="ECO:0000256" key="4">
    <source>
        <dbReference type="ARBA" id="ARBA00022701"/>
    </source>
</evidence>
<evidence type="ECO:0000256" key="9">
    <source>
        <dbReference type="ARBA" id="ARBA00023175"/>
    </source>
</evidence>